<evidence type="ECO:0000313" key="3">
    <source>
        <dbReference type="Proteomes" id="UP000217790"/>
    </source>
</evidence>
<dbReference type="OrthoDB" id="3097402at2759"/>
<name>A0A2H3CLB3_ARMGA</name>
<protein>
    <submittedName>
        <fullName evidence="2">Uncharacterized protein</fullName>
    </submittedName>
</protein>
<dbReference type="OMA" id="TENAHND"/>
<sequence length="124" mass="13871">MSSSLICGPSAQAASLGPDELLGLKLLRGRVEELLQTVDGLEDALLAQTQHAQTTRDCADREQERAQQAIERTEIAQNDDAWWQNIYYQENYRLHAQVADLEEETLNLKGALRDPRSLQAAADH</sequence>
<proteinExistence type="predicted"/>
<reference evidence="3" key="1">
    <citation type="journal article" date="2017" name="Nat. Ecol. Evol.">
        <title>Genome expansion and lineage-specific genetic innovations in the forest pathogenic fungi Armillaria.</title>
        <authorList>
            <person name="Sipos G."/>
            <person name="Prasanna A.N."/>
            <person name="Walter M.C."/>
            <person name="O'Connor E."/>
            <person name="Balint B."/>
            <person name="Krizsan K."/>
            <person name="Kiss B."/>
            <person name="Hess J."/>
            <person name="Varga T."/>
            <person name="Slot J."/>
            <person name="Riley R."/>
            <person name="Boka B."/>
            <person name="Rigling D."/>
            <person name="Barry K."/>
            <person name="Lee J."/>
            <person name="Mihaltcheva S."/>
            <person name="LaButti K."/>
            <person name="Lipzen A."/>
            <person name="Waldron R."/>
            <person name="Moloney N.M."/>
            <person name="Sperisen C."/>
            <person name="Kredics L."/>
            <person name="Vagvoelgyi C."/>
            <person name="Patrignani A."/>
            <person name="Fitzpatrick D."/>
            <person name="Nagy I."/>
            <person name="Doyle S."/>
            <person name="Anderson J.B."/>
            <person name="Grigoriev I.V."/>
            <person name="Gueldener U."/>
            <person name="Muensterkoetter M."/>
            <person name="Nagy L.G."/>
        </authorList>
    </citation>
    <scope>NUCLEOTIDE SEQUENCE [LARGE SCALE GENOMIC DNA]</scope>
    <source>
        <strain evidence="3">Ar21-2</strain>
    </source>
</reference>
<gene>
    <name evidence="2" type="ORF">ARMGADRAFT_1089053</name>
</gene>
<dbReference type="InParanoid" id="A0A2H3CLB3"/>
<keyword evidence="3" id="KW-1185">Reference proteome</keyword>
<evidence type="ECO:0000256" key="1">
    <source>
        <dbReference type="SAM" id="Coils"/>
    </source>
</evidence>
<dbReference type="Proteomes" id="UP000217790">
    <property type="component" value="Unassembled WGS sequence"/>
</dbReference>
<accession>A0A2H3CLB3</accession>
<evidence type="ECO:0000313" key="2">
    <source>
        <dbReference type="EMBL" id="PBK83825.1"/>
    </source>
</evidence>
<organism evidence="2 3">
    <name type="scientific">Armillaria gallica</name>
    <name type="common">Bulbous honey fungus</name>
    <name type="synonym">Armillaria bulbosa</name>
    <dbReference type="NCBI Taxonomy" id="47427"/>
    <lineage>
        <taxon>Eukaryota</taxon>
        <taxon>Fungi</taxon>
        <taxon>Dikarya</taxon>
        <taxon>Basidiomycota</taxon>
        <taxon>Agaricomycotina</taxon>
        <taxon>Agaricomycetes</taxon>
        <taxon>Agaricomycetidae</taxon>
        <taxon>Agaricales</taxon>
        <taxon>Marasmiineae</taxon>
        <taxon>Physalacriaceae</taxon>
        <taxon>Armillaria</taxon>
    </lineage>
</organism>
<dbReference type="AlphaFoldDB" id="A0A2H3CLB3"/>
<feature type="coiled-coil region" evidence="1">
    <location>
        <begin position="24"/>
        <end position="79"/>
    </location>
</feature>
<keyword evidence="1" id="KW-0175">Coiled coil</keyword>
<dbReference type="EMBL" id="KZ293703">
    <property type="protein sequence ID" value="PBK83825.1"/>
    <property type="molecule type" value="Genomic_DNA"/>
</dbReference>